<dbReference type="GO" id="GO:0032469">
    <property type="term" value="P:endoplasmic reticulum calcium ion homeostasis"/>
    <property type="evidence" value="ECO:0007669"/>
    <property type="project" value="InterPro"/>
</dbReference>
<feature type="region of interest" description="Disordered" evidence="5">
    <location>
        <begin position="48"/>
        <end position="97"/>
    </location>
</feature>
<feature type="compositionally biased region" description="Low complexity" evidence="5">
    <location>
        <begin position="59"/>
        <end position="69"/>
    </location>
</feature>
<keyword evidence="7" id="KW-1185">Reference proteome</keyword>
<comment type="subcellular location">
    <subcellularLocation>
        <location evidence="1">Membrane</location>
        <topology evidence="1">Single-pass membrane protein</topology>
    </subcellularLocation>
</comment>
<organism evidence="6 7">
    <name type="scientific">Mycoemilia scoparia</name>
    <dbReference type="NCBI Taxonomy" id="417184"/>
    <lineage>
        <taxon>Eukaryota</taxon>
        <taxon>Fungi</taxon>
        <taxon>Fungi incertae sedis</taxon>
        <taxon>Zoopagomycota</taxon>
        <taxon>Kickxellomycotina</taxon>
        <taxon>Kickxellomycetes</taxon>
        <taxon>Kickxellales</taxon>
        <taxon>Kickxellaceae</taxon>
        <taxon>Mycoemilia</taxon>
    </lineage>
</organism>
<evidence type="ECO:0000256" key="3">
    <source>
        <dbReference type="ARBA" id="ARBA00022989"/>
    </source>
</evidence>
<evidence type="ECO:0000313" key="6">
    <source>
        <dbReference type="EMBL" id="KAJ1912466.1"/>
    </source>
</evidence>
<evidence type="ECO:0000313" key="7">
    <source>
        <dbReference type="Proteomes" id="UP001150538"/>
    </source>
</evidence>
<evidence type="ECO:0000256" key="4">
    <source>
        <dbReference type="ARBA" id="ARBA00023136"/>
    </source>
</evidence>
<feature type="region of interest" description="Disordered" evidence="5">
    <location>
        <begin position="410"/>
        <end position="453"/>
    </location>
</feature>
<comment type="caution">
    <text evidence="6">The sequence shown here is derived from an EMBL/GenBank/DDBJ whole genome shotgun (WGS) entry which is preliminary data.</text>
</comment>
<dbReference type="Proteomes" id="UP001150538">
    <property type="component" value="Unassembled WGS sequence"/>
</dbReference>
<evidence type="ECO:0000256" key="2">
    <source>
        <dbReference type="ARBA" id="ARBA00022692"/>
    </source>
</evidence>
<keyword evidence="2" id="KW-0812">Transmembrane</keyword>
<evidence type="ECO:0000256" key="1">
    <source>
        <dbReference type="ARBA" id="ARBA00004167"/>
    </source>
</evidence>
<dbReference type="InterPro" id="IPR012879">
    <property type="entry name" value="CCDC47"/>
</dbReference>
<accession>A0A9W7ZVH5</accession>
<dbReference type="Pfam" id="PF07946">
    <property type="entry name" value="CCDC47"/>
    <property type="match status" value="1"/>
</dbReference>
<proteinExistence type="predicted"/>
<dbReference type="EMBL" id="JANBPU010000342">
    <property type="protein sequence ID" value="KAJ1912466.1"/>
    <property type="molecule type" value="Genomic_DNA"/>
</dbReference>
<reference evidence="6" key="1">
    <citation type="submission" date="2022-07" db="EMBL/GenBank/DDBJ databases">
        <title>Phylogenomic reconstructions and comparative analyses of Kickxellomycotina fungi.</title>
        <authorList>
            <person name="Reynolds N.K."/>
            <person name="Stajich J.E."/>
            <person name="Barry K."/>
            <person name="Grigoriev I.V."/>
            <person name="Crous P."/>
            <person name="Smith M.E."/>
        </authorList>
    </citation>
    <scope>NUCLEOTIDE SEQUENCE</scope>
    <source>
        <strain evidence="6">NBRC 100468</strain>
    </source>
</reference>
<dbReference type="GO" id="GO:0005509">
    <property type="term" value="F:calcium ion binding"/>
    <property type="evidence" value="ECO:0007669"/>
    <property type="project" value="InterPro"/>
</dbReference>
<dbReference type="PANTHER" id="PTHR12883:SF0">
    <property type="entry name" value="PAT COMPLEX SUBUNIT CCDC47"/>
    <property type="match status" value="1"/>
</dbReference>
<dbReference type="GO" id="GO:0005783">
    <property type="term" value="C:endoplasmic reticulum"/>
    <property type="evidence" value="ECO:0007669"/>
    <property type="project" value="InterPro"/>
</dbReference>
<name>A0A9W7ZVH5_9FUNG</name>
<keyword evidence="3" id="KW-1133">Transmembrane helix</keyword>
<evidence type="ECO:0000256" key="5">
    <source>
        <dbReference type="SAM" id="MobiDB-lite"/>
    </source>
</evidence>
<dbReference type="GO" id="GO:0016020">
    <property type="term" value="C:membrane"/>
    <property type="evidence" value="ECO:0007669"/>
    <property type="project" value="UniProtKB-SubCell"/>
</dbReference>
<dbReference type="AlphaFoldDB" id="A0A9W7ZVH5"/>
<keyword evidence="4" id="KW-0472">Membrane</keyword>
<feature type="compositionally biased region" description="Basic residues" evidence="5">
    <location>
        <begin position="438"/>
        <end position="453"/>
    </location>
</feature>
<feature type="compositionally biased region" description="Low complexity" evidence="5">
    <location>
        <begin position="77"/>
        <end position="88"/>
    </location>
</feature>
<protein>
    <recommendedName>
        <fullName evidence="8">Coiled-coil domain-containing protein 47</fullName>
    </recommendedName>
</protein>
<gene>
    <name evidence="6" type="ORF">H4219_005589</name>
</gene>
<dbReference type="OrthoDB" id="10039147at2759"/>
<sequence>MLLMMMMMAVDEGLVKKSLLKTIIFIASSATFVLMASSGMLIPVNGEELEAANPPPPSDASAQAAVSSSDGGGSAQGQGDEITNNNNNNDDDDDDGIGNRVYLGPPLTLSDFKIEIGLLILLTIYIANYVYGFKTNDKEAEKWVQPIEKVLKKHFYTVGPPSGKSVLEYDGPSDRLFWASGRRNCQFIQGHLQLKPRQDLVGLLSEALANQGERLLVDIVLSKENDGSGGGRIEDFIFAITPKKRATTIRRERYDINQFTRQESIQTNSTNKISAKLAIHSEHGEITQLMLKAPGIEKIASGRNPILEELIISDQPISEPKNLEETKVPEKHLFAIFKLPNHKKGSGGVEGRLQVQEALDILINMVDYLVDSVKLSSATKKKLEKARSEAYKGLAKKGELERQDQLAKIKADKKKAEQDRLAKLPAAERRKIEEKQRKREAKKSMSKRTKLVK</sequence>
<evidence type="ECO:0008006" key="8">
    <source>
        <dbReference type="Google" id="ProtNLM"/>
    </source>
</evidence>
<dbReference type="PANTHER" id="PTHR12883">
    <property type="entry name" value="ADIPOCYTE-SPECIFIC PROTEIN 4-RELATED"/>
    <property type="match status" value="1"/>
</dbReference>
<feature type="compositionally biased region" description="Basic and acidic residues" evidence="5">
    <location>
        <begin position="410"/>
        <end position="437"/>
    </location>
</feature>